<dbReference type="InterPro" id="IPR042230">
    <property type="entry name" value="CusF_sf"/>
</dbReference>
<dbReference type="InterPro" id="IPR021647">
    <property type="entry name" value="CusF_Ec"/>
</dbReference>
<gene>
    <name evidence="3" type="ORF">QWZ03_19720</name>
</gene>
<proteinExistence type="predicted"/>
<organism evidence="3 4">
    <name type="scientific">Chitinimonas viridis</name>
    <dbReference type="NCBI Taxonomy" id="664880"/>
    <lineage>
        <taxon>Bacteria</taxon>
        <taxon>Pseudomonadati</taxon>
        <taxon>Pseudomonadota</taxon>
        <taxon>Betaproteobacteria</taxon>
        <taxon>Neisseriales</taxon>
        <taxon>Chitinibacteraceae</taxon>
        <taxon>Chitinimonas</taxon>
    </lineage>
</organism>
<name>A0ABT8BBP1_9NEIS</name>
<dbReference type="Proteomes" id="UP001180081">
    <property type="component" value="Unassembled WGS sequence"/>
</dbReference>
<feature type="chain" id="PRO_5046351909" evidence="2">
    <location>
        <begin position="25"/>
        <end position="113"/>
    </location>
</feature>
<sequence>MLKQVLPLCLFTIAALAAPLSASAETSAPTAAEHASHHEQLTEGEIKKIDADQKKITIKHGEIKNLEMPPMTMVFRVKDAAFLDQVKPGDKVRFKVEKLQDGYTIMAIQPASR</sequence>
<comment type="caution">
    <text evidence="3">The sequence shown here is derived from an EMBL/GenBank/DDBJ whole genome shotgun (WGS) entry which is preliminary data.</text>
</comment>
<dbReference type="Gene3D" id="2.40.50.320">
    <property type="entry name" value="Copper binding periplasmic protein CusF"/>
    <property type="match status" value="1"/>
</dbReference>
<reference evidence="3" key="1">
    <citation type="journal article" date="2014" name="Int. J. Syst. Evol. Microbiol.">
        <title>Complete genome of a new Firmicutes species belonging to the dominant human colonic microbiota ('Ruminococcus bicirculans') reveals two chromosomes and a selective capacity to utilize plant glucans.</title>
        <authorList>
            <consortium name="NISC Comparative Sequencing Program"/>
            <person name="Wegmann U."/>
            <person name="Louis P."/>
            <person name="Goesmann A."/>
            <person name="Henrissat B."/>
            <person name="Duncan S.H."/>
            <person name="Flint H.J."/>
        </authorList>
    </citation>
    <scope>NUCLEOTIDE SEQUENCE</scope>
    <source>
        <strain evidence="3">CECT 7703</strain>
    </source>
</reference>
<dbReference type="RefSeq" id="WP_290334330.1">
    <property type="nucleotide sequence ID" value="NZ_JAUFPU010000019.1"/>
</dbReference>
<evidence type="ECO:0000256" key="1">
    <source>
        <dbReference type="SAM" id="MobiDB-lite"/>
    </source>
</evidence>
<keyword evidence="2" id="KW-0732">Signal</keyword>
<accession>A0ABT8BBP1</accession>
<evidence type="ECO:0000256" key="2">
    <source>
        <dbReference type="SAM" id="SignalP"/>
    </source>
</evidence>
<evidence type="ECO:0000313" key="3">
    <source>
        <dbReference type="EMBL" id="MDN3579001.1"/>
    </source>
</evidence>
<dbReference type="Pfam" id="PF11604">
    <property type="entry name" value="CusF_Ec"/>
    <property type="match status" value="1"/>
</dbReference>
<dbReference type="EMBL" id="JAUFPU010000019">
    <property type="protein sequence ID" value="MDN3579001.1"/>
    <property type="molecule type" value="Genomic_DNA"/>
</dbReference>
<reference evidence="3" key="2">
    <citation type="submission" date="2023-06" db="EMBL/GenBank/DDBJ databases">
        <authorList>
            <person name="Lucena T."/>
            <person name="Sun Q."/>
        </authorList>
    </citation>
    <scope>NUCLEOTIDE SEQUENCE</scope>
    <source>
        <strain evidence="3">CECT 7703</strain>
    </source>
</reference>
<protein>
    <submittedName>
        <fullName evidence="3">Copper-binding protein</fullName>
    </submittedName>
</protein>
<feature type="region of interest" description="Disordered" evidence="1">
    <location>
        <begin position="25"/>
        <end position="46"/>
    </location>
</feature>
<feature type="signal peptide" evidence="2">
    <location>
        <begin position="1"/>
        <end position="24"/>
    </location>
</feature>
<keyword evidence="4" id="KW-1185">Reference proteome</keyword>
<feature type="compositionally biased region" description="Basic and acidic residues" evidence="1">
    <location>
        <begin position="34"/>
        <end position="46"/>
    </location>
</feature>
<evidence type="ECO:0000313" key="4">
    <source>
        <dbReference type="Proteomes" id="UP001180081"/>
    </source>
</evidence>